<gene>
    <name evidence="19" type="primary">LOC107376277</name>
    <name evidence="18" type="ORF">G4P62_003271</name>
</gene>
<dbReference type="CDD" id="cd00111">
    <property type="entry name" value="Trefoil"/>
    <property type="match status" value="1"/>
</dbReference>
<dbReference type="InterPro" id="IPR051148">
    <property type="entry name" value="Zona_Pellucida_Domain_gp"/>
</dbReference>
<evidence type="ECO:0000256" key="13">
    <source>
        <dbReference type="ARBA" id="ARBA00024183"/>
    </source>
</evidence>
<feature type="domain" description="P-type" evidence="17">
    <location>
        <begin position="200"/>
        <end position="240"/>
    </location>
</feature>
<dbReference type="OrthoDB" id="8545596at2759"/>
<keyword evidence="3" id="KW-0964">Secreted</keyword>
<dbReference type="InterPro" id="IPR054554">
    <property type="entry name" value="ZP1/4_Ig-like"/>
</dbReference>
<sequence length="596" mass="66462">MILTVIQTSPELINANWHVSRDVPSASQAALGGFYWSPKSSNIQKAKEKIRDSVRMRWICLLLVLMAQRCCSVSPVQKKKTPAQKSQLALPTVTCSVRGIRALFGPLVKNNLRVIDQSGATVPVHKSKRECGVRVGREKNQNLSFFSKYDSCYARVEGSKVVLPLLVQLTAGEDQWIRVNISCPLIKRSSQRIQPAAFPADCDMEKSLQTDCGQRGISIEDCNKLGCCYDRHTSACYYRLNACSLDGHFVFTVKATDTHPPIDPNNLVIKDQPHCSPKVSTPDTAVFKIGVMDCGATMKTDGDLVIYEVEVEELNTNRNSPFSLQVQCEYEESDLKRAKALRSLYTVTTPPVVVAQGTIRVQMRIAKDASFTSFIPEDQLPLTIPLREMVHVEISIAEPFPDPALSLRVRDCFAYPVSKHSVWTLLHDGCPNPLDDLRSSILVDNHEKTTNHSQLRRFGVKTFAFLDPETGNPSSEEMYFYCWVEICTGDVDCAQSCTIISSEDGRQRREVLFASHQDQLVFLGPFALVSNNTELEENPSEKGQKTIFQAILFIVSGVGVVLLLVLLIVLCSTIRTRPKKEEKQACGSQDDSDHVK</sequence>
<reference evidence="19" key="1">
    <citation type="submission" date="2014-08" db="EMBL/GenBank/DDBJ databases">
        <authorList>
            <person name="Senf B."/>
            <person name="Petzold A."/>
            <person name="Downie B.R."/>
            <person name="Koch P."/>
            <person name="Platzer M."/>
        </authorList>
    </citation>
    <scope>NUCLEOTIDE SEQUENCE [LARGE SCALE GENOMIC DNA]</scope>
    <source>
        <strain evidence="19">GRZ</strain>
    </source>
</reference>
<organism evidence="19 20">
    <name type="scientific">Nothobranchius furzeri</name>
    <name type="common">Turquoise killifish</name>
    <dbReference type="NCBI Taxonomy" id="105023"/>
    <lineage>
        <taxon>Eukaryota</taxon>
        <taxon>Metazoa</taxon>
        <taxon>Chordata</taxon>
        <taxon>Craniata</taxon>
        <taxon>Vertebrata</taxon>
        <taxon>Euteleostomi</taxon>
        <taxon>Actinopterygii</taxon>
        <taxon>Neopterygii</taxon>
        <taxon>Teleostei</taxon>
        <taxon>Neoteleostei</taxon>
        <taxon>Acanthomorphata</taxon>
        <taxon>Ovalentaria</taxon>
        <taxon>Atherinomorphae</taxon>
        <taxon>Cyprinodontiformes</taxon>
        <taxon>Nothobranchiidae</taxon>
        <taxon>Nothobranchius</taxon>
    </lineage>
</organism>
<dbReference type="InterPro" id="IPR042235">
    <property type="entry name" value="ZP-C_dom"/>
</dbReference>
<evidence type="ECO:0000259" key="16">
    <source>
        <dbReference type="PROSITE" id="PS51034"/>
    </source>
</evidence>
<dbReference type="SMART" id="SM00241">
    <property type="entry name" value="ZP"/>
    <property type="match status" value="1"/>
</dbReference>
<dbReference type="InterPro" id="IPR000519">
    <property type="entry name" value="P_trefoil_dom"/>
</dbReference>
<keyword evidence="6 15" id="KW-0812">Transmembrane</keyword>
<dbReference type="Gene3D" id="4.10.110.10">
    <property type="entry name" value="Spasmolytic Protein, domain 1"/>
    <property type="match status" value="1"/>
</dbReference>
<dbReference type="Ensembl" id="ENSNFUT00015027031.1">
    <property type="protein sequence ID" value="ENSNFUP00015025866.1"/>
    <property type="gene ID" value="ENSNFUG00015012526.1"/>
</dbReference>
<feature type="transmembrane region" description="Helical" evidence="15">
    <location>
        <begin position="547"/>
        <end position="570"/>
    </location>
</feature>
<evidence type="ECO:0000256" key="15">
    <source>
        <dbReference type="SAM" id="Phobius"/>
    </source>
</evidence>
<dbReference type="SUPFAM" id="SSF57492">
    <property type="entry name" value="Trefoil"/>
    <property type="match status" value="1"/>
</dbReference>
<reference evidence="19" key="3">
    <citation type="submission" date="2025-05" db="UniProtKB">
        <authorList>
            <consortium name="Ensembl"/>
        </authorList>
    </citation>
    <scope>IDENTIFICATION</scope>
</reference>
<name>A0A8C6LV22_NOTFU</name>
<dbReference type="PROSITE" id="PS51034">
    <property type="entry name" value="ZP_2"/>
    <property type="match status" value="1"/>
</dbReference>
<dbReference type="InterPro" id="IPR001507">
    <property type="entry name" value="ZP_dom"/>
</dbReference>
<proteinExistence type="predicted"/>
<dbReference type="OMA" id="NCDIERA"/>
<keyword evidence="7" id="KW-0732">Signal</keyword>
<dbReference type="Pfam" id="PF00100">
    <property type="entry name" value="Zona_pellucida"/>
    <property type="match status" value="1"/>
</dbReference>
<evidence type="ECO:0000259" key="17">
    <source>
        <dbReference type="PROSITE" id="PS51448"/>
    </source>
</evidence>
<dbReference type="GO" id="GO:0005886">
    <property type="term" value="C:plasma membrane"/>
    <property type="evidence" value="ECO:0007669"/>
    <property type="project" value="UniProtKB-SubCell"/>
</dbReference>
<dbReference type="PANTHER" id="PTHR23343:SF117">
    <property type="entry name" value="ZONA PELLUCIDA SPERM-BINDING PROTEIN 4-LIKE ISOFORM X1"/>
    <property type="match status" value="1"/>
</dbReference>
<dbReference type="SMART" id="SM00018">
    <property type="entry name" value="PD"/>
    <property type="match status" value="1"/>
</dbReference>
<keyword evidence="5" id="KW-0165">Cleavage on pair of basic residues</keyword>
<dbReference type="GO" id="GO:0032190">
    <property type="term" value="F:acrosin binding"/>
    <property type="evidence" value="ECO:0007669"/>
    <property type="project" value="TreeGrafter"/>
</dbReference>
<keyword evidence="8 15" id="KW-1133">Transmembrane helix</keyword>
<evidence type="ECO:0000256" key="10">
    <source>
        <dbReference type="ARBA" id="ARBA00023157"/>
    </source>
</evidence>
<comment type="subcellular location">
    <subcellularLocation>
        <location evidence="1">Cell membrane</location>
        <topology evidence="1">Single-pass type I membrane protein</topology>
    </subcellularLocation>
    <subcellularLocation>
        <location evidence="13">Zona pellucida</location>
    </subcellularLocation>
</comment>
<dbReference type="GO" id="GO:0035805">
    <property type="term" value="C:egg coat"/>
    <property type="evidence" value="ECO:0007669"/>
    <property type="project" value="UniProtKB-SubCell"/>
</dbReference>
<dbReference type="Pfam" id="PF00088">
    <property type="entry name" value="Trefoil"/>
    <property type="match status" value="1"/>
</dbReference>
<keyword evidence="9 15" id="KW-0472">Membrane</keyword>
<evidence type="ECO:0000256" key="4">
    <source>
        <dbReference type="ARBA" id="ARBA00022530"/>
    </source>
</evidence>
<dbReference type="Gene3D" id="2.60.40.3210">
    <property type="entry name" value="Zona pellucida, ZP-N domain"/>
    <property type="match status" value="1"/>
</dbReference>
<dbReference type="InterPro" id="IPR055356">
    <property type="entry name" value="ZP-N"/>
</dbReference>
<dbReference type="PROSITE" id="PS51448">
    <property type="entry name" value="P_TREFOIL_2"/>
    <property type="match status" value="1"/>
</dbReference>
<reference evidence="18" key="2">
    <citation type="submission" date="2020-03" db="EMBL/GenBank/DDBJ databases">
        <title>Intra-Species Differences in Population Size shape Life History and Genome Evolution.</title>
        <authorList>
            <person name="Willemsen D."/>
            <person name="Cui R."/>
            <person name="Valenzano D.R."/>
        </authorList>
    </citation>
    <scope>NUCLEOTIDE SEQUENCE</scope>
    <source>
        <strain evidence="18">GRZ</strain>
        <tissue evidence="18">Whole</tissue>
    </source>
</reference>
<evidence type="ECO:0000256" key="3">
    <source>
        <dbReference type="ARBA" id="ARBA00022525"/>
    </source>
</evidence>
<keyword evidence="12" id="KW-0278">Fertilization</keyword>
<dbReference type="Proteomes" id="UP000694548">
    <property type="component" value="Chromosome sgr03"/>
</dbReference>
<keyword evidence="20" id="KW-1185">Reference proteome</keyword>
<evidence type="ECO:0000313" key="20">
    <source>
        <dbReference type="Proteomes" id="UP000694548"/>
    </source>
</evidence>
<dbReference type="GeneID" id="107376277"/>
<feature type="domain" description="ZP" evidence="16">
    <location>
        <begin position="242"/>
        <end position="504"/>
    </location>
</feature>
<evidence type="ECO:0000256" key="7">
    <source>
        <dbReference type="ARBA" id="ARBA00022729"/>
    </source>
</evidence>
<keyword evidence="4" id="KW-0272">Extracellular matrix</keyword>
<evidence type="ECO:0000256" key="1">
    <source>
        <dbReference type="ARBA" id="ARBA00004251"/>
    </source>
</evidence>
<dbReference type="Pfam" id="PF22821">
    <property type="entry name" value="ZP1_ZP4_Ig-like"/>
    <property type="match status" value="1"/>
</dbReference>
<evidence type="ECO:0000256" key="6">
    <source>
        <dbReference type="ARBA" id="ARBA00022692"/>
    </source>
</evidence>
<evidence type="ECO:0000256" key="8">
    <source>
        <dbReference type="ARBA" id="ARBA00022989"/>
    </source>
</evidence>
<evidence type="ECO:0000256" key="11">
    <source>
        <dbReference type="ARBA" id="ARBA00023180"/>
    </source>
</evidence>
<dbReference type="GO" id="GO:0007339">
    <property type="term" value="P:binding of sperm to zona pellucida"/>
    <property type="evidence" value="ECO:0007669"/>
    <property type="project" value="TreeGrafter"/>
</dbReference>
<dbReference type="Gene3D" id="2.60.40.4100">
    <property type="entry name" value="Zona pellucida, ZP-C domain"/>
    <property type="match status" value="1"/>
</dbReference>
<dbReference type="Pfam" id="PF23344">
    <property type="entry name" value="ZP-N"/>
    <property type="match status" value="1"/>
</dbReference>
<dbReference type="Proteomes" id="UP000822369">
    <property type="component" value="Chromosome 6"/>
</dbReference>
<dbReference type="InterPro" id="IPR055355">
    <property type="entry name" value="ZP-C"/>
</dbReference>
<dbReference type="GO" id="GO:0060468">
    <property type="term" value="P:prevention of polyspermy"/>
    <property type="evidence" value="ECO:0007669"/>
    <property type="project" value="TreeGrafter"/>
</dbReference>
<evidence type="ECO:0000256" key="2">
    <source>
        <dbReference type="ARBA" id="ARBA00022475"/>
    </source>
</evidence>
<dbReference type="KEGG" id="nfu:107376277"/>
<evidence type="ECO:0000256" key="14">
    <source>
        <dbReference type="PROSITE-ProRule" id="PRU00779"/>
    </source>
</evidence>
<evidence type="ECO:0000313" key="19">
    <source>
        <dbReference type="Ensembl" id="ENSNFUP00015025866.1"/>
    </source>
</evidence>
<feature type="disulfide bond" evidence="14">
    <location>
        <begin position="202"/>
        <end position="228"/>
    </location>
</feature>
<dbReference type="InterPro" id="IPR044913">
    <property type="entry name" value="P_trefoil_dom_sf"/>
</dbReference>
<dbReference type="GO" id="GO:0035804">
    <property type="term" value="F:structural constituent of egg coat"/>
    <property type="evidence" value="ECO:0007669"/>
    <property type="project" value="TreeGrafter"/>
</dbReference>
<comment type="caution">
    <text evidence="14">Lacks conserved residue(s) required for the propagation of feature annotation.</text>
</comment>
<evidence type="ECO:0000256" key="9">
    <source>
        <dbReference type="ARBA" id="ARBA00023136"/>
    </source>
</evidence>
<keyword evidence="10 14" id="KW-1015">Disulfide bond</keyword>
<evidence type="ECO:0000256" key="12">
    <source>
        <dbReference type="ARBA" id="ARBA00023279"/>
    </source>
</evidence>
<dbReference type="RefSeq" id="XP_015800779.3">
    <property type="nucleotide sequence ID" value="XM_015945293.3"/>
</dbReference>
<dbReference type="PANTHER" id="PTHR23343">
    <property type="entry name" value="ZONA PELLUCIDA SPERM-BINDING PROTEIN"/>
    <property type="match status" value="1"/>
</dbReference>
<evidence type="ECO:0000313" key="18">
    <source>
        <dbReference type="EMBL" id="KAF7220695.1"/>
    </source>
</evidence>
<dbReference type="GeneTree" id="ENSGT00940000161324"/>
<feature type="disulfide bond" evidence="14">
    <location>
        <begin position="212"/>
        <end position="227"/>
    </location>
</feature>
<accession>A0A8C6LV22</accession>
<dbReference type="EMBL" id="JAAVVJ010000006">
    <property type="protein sequence ID" value="KAF7220695.1"/>
    <property type="molecule type" value="Genomic_DNA"/>
</dbReference>
<evidence type="ECO:0000256" key="5">
    <source>
        <dbReference type="ARBA" id="ARBA00022685"/>
    </source>
</evidence>
<keyword evidence="2" id="KW-1003">Cell membrane</keyword>
<protein>
    <submittedName>
        <fullName evidence="18 19">Zona pellucida sperm-binding protein 4-like</fullName>
    </submittedName>
</protein>
<dbReference type="AlphaFoldDB" id="A0A8C6LV22"/>
<keyword evidence="11" id="KW-0325">Glycoprotein</keyword>